<evidence type="ECO:0000313" key="1">
    <source>
        <dbReference type="EMBL" id="KAG7361678.1"/>
    </source>
</evidence>
<reference evidence="1" key="1">
    <citation type="journal article" date="2021" name="Sci. Rep.">
        <title>Diploid genomic architecture of Nitzschia inconspicua, an elite biomass production diatom.</title>
        <authorList>
            <person name="Oliver A."/>
            <person name="Podell S."/>
            <person name="Pinowska A."/>
            <person name="Traller J.C."/>
            <person name="Smith S.R."/>
            <person name="McClure R."/>
            <person name="Beliaev A."/>
            <person name="Bohutskyi P."/>
            <person name="Hill E.A."/>
            <person name="Rabines A."/>
            <person name="Zheng H."/>
            <person name="Allen L.Z."/>
            <person name="Kuo A."/>
            <person name="Grigoriev I.V."/>
            <person name="Allen A.E."/>
            <person name="Hazlebeck D."/>
            <person name="Allen E.E."/>
        </authorList>
    </citation>
    <scope>NUCLEOTIDE SEQUENCE</scope>
    <source>
        <strain evidence="1">Hildebrandi</strain>
    </source>
</reference>
<proteinExistence type="predicted"/>
<dbReference type="EMBL" id="JAGRRH010000013">
    <property type="protein sequence ID" value="KAG7361678.1"/>
    <property type="molecule type" value="Genomic_DNA"/>
</dbReference>
<dbReference type="OrthoDB" id="10685029at2759"/>
<organism evidence="1 2">
    <name type="scientific">Nitzschia inconspicua</name>
    <dbReference type="NCBI Taxonomy" id="303405"/>
    <lineage>
        <taxon>Eukaryota</taxon>
        <taxon>Sar</taxon>
        <taxon>Stramenopiles</taxon>
        <taxon>Ochrophyta</taxon>
        <taxon>Bacillariophyta</taxon>
        <taxon>Bacillariophyceae</taxon>
        <taxon>Bacillariophycidae</taxon>
        <taxon>Bacillariales</taxon>
        <taxon>Bacillariaceae</taxon>
        <taxon>Nitzschia</taxon>
    </lineage>
</organism>
<evidence type="ECO:0000313" key="2">
    <source>
        <dbReference type="Proteomes" id="UP000693970"/>
    </source>
</evidence>
<accession>A0A9K3PVY8</accession>
<keyword evidence="2" id="KW-1185">Reference proteome</keyword>
<comment type="caution">
    <text evidence="1">The sequence shown here is derived from an EMBL/GenBank/DDBJ whole genome shotgun (WGS) entry which is preliminary data.</text>
</comment>
<dbReference type="Proteomes" id="UP000693970">
    <property type="component" value="Unassembled WGS sequence"/>
</dbReference>
<protein>
    <submittedName>
        <fullName evidence="1">Uncharacterized protein</fullName>
    </submittedName>
</protein>
<gene>
    <name evidence="1" type="ORF">IV203_036779</name>
</gene>
<name>A0A9K3PVY8_9STRA</name>
<reference evidence="1" key="2">
    <citation type="submission" date="2021-04" db="EMBL/GenBank/DDBJ databases">
        <authorList>
            <person name="Podell S."/>
        </authorList>
    </citation>
    <scope>NUCLEOTIDE SEQUENCE</scope>
    <source>
        <strain evidence="1">Hildebrandi</strain>
    </source>
</reference>
<sequence length="185" mass="21331">MTVSLPESVRRVLSVIYAGSHFAVLEVMVVPKCIVVWEGKNYDIRSWHQHITFVLKQLQLIEFHSDLLHVSQSDLERNSTLRVEGEQEWQIRREAAMEQSDSYNCGPIACMKLWEAFYPDDKEPKTVSSGNCRDSILRKFEELYARMKDDFKIGEKELTGGNGAEYDVSQFVDLTKETPNISVPR</sequence>
<dbReference type="AlphaFoldDB" id="A0A9K3PVY8"/>